<dbReference type="AlphaFoldDB" id="A0A9W9K7T1"/>
<dbReference type="PANTHER" id="PTHR18934:SF145">
    <property type="entry name" value="ATP-DEPENDENT RNA HELICASE DHX57-RELATED"/>
    <property type="match status" value="1"/>
</dbReference>
<dbReference type="RefSeq" id="XP_056511774.1">
    <property type="nucleotide sequence ID" value="XM_056656161.1"/>
</dbReference>
<dbReference type="CDD" id="cd18791">
    <property type="entry name" value="SF2_C_RHA"/>
    <property type="match status" value="1"/>
</dbReference>
<keyword evidence="1" id="KW-0547">Nucleotide-binding</keyword>
<evidence type="ECO:0000259" key="4">
    <source>
        <dbReference type="PROSITE" id="PS51192"/>
    </source>
</evidence>
<keyword evidence="7" id="KW-1185">Reference proteome</keyword>
<evidence type="ECO:0000256" key="3">
    <source>
        <dbReference type="SAM" id="MobiDB-lite"/>
    </source>
</evidence>
<reference evidence="6" key="1">
    <citation type="submission" date="2022-11" db="EMBL/GenBank/DDBJ databases">
        <authorList>
            <person name="Petersen C."/>
        </authorList>
    </citation>
    <scope>NUCLEOTIDE SEQUENCE</scope>
    <source>
        <strain evidence="6">IBT 34128</strain>
    </source>
</reference>
<dbReference type="GO" id="GO:0005524">
    <property type="term" value="F:ATP binding"/>
    <property type="evidence" value="ECO:0007669"/>
    <property type="project" value="UniProtKB-KW"/>
</dbReference>
<feature type="compositionally biased region" description="Polar residues" evidence="3">
    <location>
        <begin position="332"/>
        <end position="347"/>
    </location>
</feature>
<sequence length="939" mass="105156">MASLHPVLDVDDDLLFMMRWATQELVKAGDTVRNHMQPLTKPRPRENRLPIASPNTKQLSQEMYARLKTIRKLRNSRELAGTPILPVAHHKQQLLGLIKDHTYSIIVAETGSGKSTQVPQIIVDDAIENHAGLDCRVMCVQPRRIAAQSLAYRVADERAEPVGRSVGYNVRFDRKSPVFDGGGTITYCTTGIFLNLLQDSSARLQSLSHIILDEVHVRDVGIDLVMLLLKRYVEKRQATGAPVPKIIVMSATVDVDLFSSYFRNKALDGTLIPAPHLTIAGRSFEVKKHYLEELLTTLEEFYSNKDLRLFFEQDMTRDYLANHAKQFGGEGSNESETQDSLAENGGSSASLADLDPYDEDRLMPYGLICATLFYLLSKTKDGSMLVFLPGLNHIFALEQDLQTYGELMGIDLSNETRYRVVKLHSSLQEEQQKLSLEVPDGCRRIILSTDIAEASLTIPDVRYVIDAGKVNEMIFDSKASSHRMACCWVSRSSALQRAGRAGRVQPGEYFFLGTKQRFDTLRITKSPEIVRSDLRETCLRTRKASPEESLSAILRRAIEPPEDTKVRIATESLKRLKALDQHENITSLGSILCQLSINPALGKLIILGVIFRCLDPLLILGSMSDGTSLFRRAVSVEDRQVIAECVRAFAGESSSDQIGYINAFKAVRDVWHGESPRMAWQYAIQHNIYFPSYRQMSIAARHMLHVLARAKLIKRWQATKIDYQHRFGGAELNTNSHHVPLIKALLLHCLFPQIAIPVVQSRYYTQTDPAALMGMTSVNNPKVSKSSLTLFNRKQSFPDNLPMLFDTSNITPLIACLFGGNLERNDKFLASGSWLKVGINSRKVELGGEGDDAITNVIELYNAIDDALEAAFESLASGRNSFLSYGEKVALYHSRNALFATLHRTLRDVLDRDLNRIPTISAHADKWDDYASVLQNSSS</sequence>
<comment type="caution">
    <text evidence="6">The sequence shown here is derived from an EMBL/GenBank/DDBJ whole genome shotgun (WGS) entry which is preliminary data.</text>
</comment>
<dbReference type="SMART" id="SM00847">
    <property type="entry name" value="HA2"/>
    <property type="match status" value="1"/>
</dbReference>
<dbReference type="GO" id="GO:0004386">
    <property type="term" value="F:helicase activity"/>
    <property type="evidence" value="ECO:0007669"/>
    <property type="project" value="TreeGrafter"/>
</dbReference>
<reference evidence="6" key="2">
    <citation type="journal article" date="2023" name="IMA Fungus">
        <title>Comparative genomic study of the Penicillium genus elucidates a diverse pangenome and 15 lateral gene transfer events.</title>
        <authorList>
            <person name="Petersen C."/>
            <person name="Sorensen T."/>
            <person name="Nielsen M.R."/>
            <person name="Sondergaard T.E."/>
            <person name="Sorensen J.L."/>
            <person name="Fitzpatrick D.A."/>
            <person name="Frisvad J.C."/>
            <person name="Nielsen K.L."/>
        </authorList>
    </citation>
    <scope>NUCLEOTIDE SEQUENCE</scope>
    <source>
        <strain evidence="6">IBT 34128</strain>
    </source>
</reference>
<dbReference type="Gene3D" id="3.40.50.300">
    <property type="entry name" value="P-loop containing nucleotide triphosphate hydrolases"/>
    <property type="match status" value="2"/>
</dbReference>
<dbReference type="InterPro" id="IPR007502">
    <property type="entry name" value="Helicase-assoc_dom"/>
</dbReference>
<dbReference type="SMART" id="SM00490">
    <property type="entry name" value="HELICc"/>
    <property type="match status" value="1"/>
</dbReference>
<dbReference type="GeneID" id="81395329"/>
<dbReference type="PROSITE" id="PS51194">
    <property type="entry name" value="HELICASE_CTER"/>
    <property type="match status" value="1"/>
</dbReference>
<dbReference type="Proteomes" id="UP001141434">
    <property type="component" value="Unassembled WGS sequence"/>
</dbReference>
<feature type="region of interest" description="Disordered" evidence="3">
    <location>
        <begin position="326"/>
        <end position="347"/>
    </location>
</feature>
<evidence type="ECO:0000256" key="1">
    <source>
        <dbReference type="ARBA" id="ARBA00022741"/>
    </source>
</evidence>
<organism evidence="6 7">
    <name type="scientific">Penicillium alfredii</name>
    <dbReference type="NCBI Taxonomy" id="1506179"/>
    <lineage>
        <taxon>Eukaryota</taxon>
        <taxon>Fungi</taxon>
        <taxon>Dikarya</taxon>
        <taxon>Ascomycota</taxon>
        <taxon>Pezizomycotina</taxon>
        <taxon>Eurotiomycetes</taxon>
        <taxon>Eurotiomycetidae</taxon>
        <taxon>Eurotiales</taxon>
        <taxon>Aspergillaceae</taxon>
        <taxon>Penicillium</taxon>
    </lineage>
</organism>
<dbReference type="SUPFAM" id="SSF52540">
    <property type="entry name" value="P-loop containing nucleoside triphosphate hydrolases"/>
    <property type="match status" value="1"/>
</dbReference>
<dbReference type="EMBL" id="JAPMSZ010000007">
    <property type="protein sequence ID" value="KAJ5096223.1"/>
    <property type="molecule type" value="Genomic_DNA"/>
</dbReference>
<dbReference type="InterPro" id="IPR011545">
    <property type="entry name" value="DEAD/DEAH_box_helicase_dom"/>
</dbReference>
<evidence type="ECO:0000259" key="5">
    <source>
        <dbReference type="PROSITE" id="PS51194"/>
    </source>
</evidence>
<gene>
    <name evidence="6" type="ORF">NUU61_005579</name>
</gene>
<dbReference type="SMART" id="SM00487">
    <property type="entry name" value="DEXDc"/>
    <property type="match status" value="1"/>
</dbReference>
<evidence type="ECO:0000313" key="6">
    <source>
        <dbReference type="EMBL" id="KAJ5096223.1"/>
    </source>
</evidence>
<dbReference type="Pfam" id="PF00271">
    <property type="entry name" value="Helicase_C"/>
    <property type="match status" value="1"/>
</dbReference>
<dbReference type="InterPro" id="IPR001650">
    <property type="entry name" value="Helicase_C-like"/>
</dbReference>
<dbReference type="OrthoDB" id="5600252at2759"/>
<feature type="domain" description="Helicase C-terminal" evidence="5">
    <location>
        <begin position="371"/>
        <end position="545"/>
    </location>
</feature>
<dbReference type="InterPro" id="IPR027417">
    <property type="entry name" value="P-loop_NTPase"/>
</dbReference>
<dbReference type="PROSITE" id="PS51192">
    <property type="entry name" value="HELICASE_ATP_BIND_1"/>
    <property type="match status" value="1"/>
</dbReference>
<name>A0A9W9K7T1_9EURO</name>
<dbReference type="Pfam" id="PF00270">
    <property type="entry name" value="DEAD"/>
    <property type="match status" value="1"/>
</dbReference>
<proteinExistence type="predicted"/>
<dbReference type="CDD" id="cd17917">
    <property type="entry name" value="DEXHc_RHA-like"/>
    <property type="match status" value="1"/>
</dbReference>
<keyword evidence="2" id="KW-0067">ATP-binding</keyword>
<dbReference type="PANTHER" id="PTHR18934">
    <property type="entry name" value="ATP-DEPENDENT RNA HELICASE"/>
    <property type="match status" value="1"/>
</dbReference>
<accession>A0A9W9K7T1</accession>
<evidence type="ECO:0000256" key="2">
    <source>
        <dbReference type="ARBA" id="ARBA00022840"/>
    </source>
</evidence>
<dbReference type="InterPro" id="IPR014001">
    <property type="entry name" value="Helicase_ATP-bd"/>
</dbReference>
<evidence type="ECO:0008006" key="8">
    <source>
        <dbReference type="Google" id="ProtNLM"/>
    </source>
</evidence>
<dbReference type="GO" id="GO:0003723">
    <property type="term" value="F:RNA binding"/>
    <property type="evidence" value="ECO:0007669"/>
    <property type="project" value="TreeGrafter"/>
</dbReference>
<dbReference type="Gene3D" id="1.20.120.1080">
    <property type="match status" value="1"/>
</dbReference>
<feature type="domain" description="Helicase ATP-binding" evidence="4">
    <location>
        <begin position="95"/>
        <end position="271"/>
    </location>
</feature>
<protein>
    <recommendedName>
        <fullName evidence="8">P-loop containing nucleoside triphosphate hydrolase protein</fullName>
    </recommendedName>
</protein>
<feature type="region of interest" description="Disordered" evidence="3">
    <location>
        <begin position="35"/>
        <end position="55"/>
    </location>
</feature>
<evidence type="ECO:0000313" key="7">
    <source>
        <dbReference type="Proteomes" id="UP001141434"/>
    </source>
</evidence>